<dbReference type="Gene3D" id="3.40.970.10">
    <property type="entry name" value="Ribonuclease H1, N-terminal domain"/>
    <property type="match status" value="2"/>
</dbReference>
<dbReference type="AlphaFoldDB" id="A0A395I7I3"/>
<name>A0A395I7I3_ASPHC</name>
<dbReference type="InterPro" id="IPR009027">
    <property type="entry name" value="Ribosomal_bL9/RNase_H1_N"/>
</dbReference>
<keyword evidence="11" id="KW-1185">Reference proteome</keyword>
<reference evidence="10 11" key="1">
    <citation type="submission" date="2018-02" db="EMBL/GenBank/DDBJ databases">
        <title>The genomes of Aspergillus section Nigri reveals drivers in fungal speciation.</title>
        <authorList>
            <consortium name="DOE Joint Genome Institute"/>
            <person name="Vesth T.C."/>
            <person name="Nybo J."/>
            <person name="Theobald S."/>
            <person name="Brandl J."/>
            <person name="Frisvad J.C."/>
            <person name="Nielsen K.F."/>
            <person name="Lyhne E.K."/>
            <person name="Kogle M.E."/>
            <person name="Kuo A."/>
            <person name="Riley R."/>
            <person name="Clum A."/>
            <person name="Nolan M."/>
            <person name="Lipzen A."/>
            <person name="Salamov A."/>
            <person name="Henrissat B."/>
            <person name="Wiebenga A."/>
            <person name="De vries R.P."/>
            <person name="Grigoriev I.V."/>
            <person name="Mortensen U.H."/>
            <person name="Andersen M.R."/>
            <person name="Baker S.E."/>
        </authorList>
    </citation>
    <scope>NUCLEOTIDE SEQUENCE [LARGE SCALE GENOMIC DNA]</scope>
    <source>
        <strain evidence="10 11">CBS 101889</strain>
    </source>
</reference>
<dbReference type="Proteomes" id="UP000248961">
    <property type="component" value="Unassembled WGS sequence"/>
</dbReference>
<accession>A0A395I7I3</accession>
<feature type="domain" description="Ribonuclease H1 N-terminal" evidence="9">
    <location>
        <begin position="79"/>
        <end position="122"/>
    </location>
</feature>
<evidence type="ECO:0000313" key="11">
    <source>
        <dbReference type="Proteomes" id="UP000248961"/>
    </source>
</evidence>
<gene>
    <name evidence="10" type="ORF">BO97DRAFT_362108</name>
</gene>
<keyword evidence="4" id="KW-0540">Nuclease</keyword>
<dbReference type="VEuPathDB" id="FungiDB:BO97DRAFT_362108"/>
<feature type="domain" description="Ribonuclease H1 N-terminal" evidence="9">
    <location>
        <begin position="7"/>
        <end position="51"/>
    </location>
</feature>
<sequence>MRREKKKFYAVVSGRVAEATIFSSWGDAHPHITGCLSVHEGFETLPEAQKYMMEKGIDKPKLVIHDDTKETRPQPHSGRFYAVAFGRRPGVYLSWKDAEPQVKDYPHACHKRFATRAQAQAFIRDWEESHADICRGDAIDKLGKGLRPTDLESNFHDLQLCQGDDLSEGITTGMRNICIAGSEKAMF</sequence>
<dbReference type="OrthoDB" id="407198at2759"/>
<comment type="cofactor">
    <cofactor evidence="1">
        <name>Mg(2+)</name>
        <dbReference type="ChEBI" id="CHEBI:18420"/>
    </cofactor>
</comment>
<evidence type="ECO:0000256" key="4">
    <source>
        <dbReference type="ARBA" id="ARBA00022722"/>
    </source>
</evidence>
<dbReference type="FunFam" id="3.40.970.10:FF:000001">
    <property type="entry name" value="Ribonuclease H1"/>
    <property type="match status" value="1"/>
</dbReference>
<dbReference type="STRING" id="1450537.A0A395I7I3"/>
<dbReference type="RefSeq" id="XP_025555049.1">
    <property type="nucleotide sequence ID" value="XM_025692451.1"/>
</dbReference>
<comment type="similarity">
    <text evidence="2">Belongs to the RNase H family.</text>
</comment>
<keyword evidence="5" id="KW-0479">Metal-binding</keyword>
<protein>
    <recommendedName>
        <fullName evidence="3">ribonuclease H</fullName>
        <ecNumber evidence="3">3.1.26.4</ecNumber>
    </recommendedName>
</protein>
<evidence type="ECO:0000256" key="1">
    <source>
        <dbReference type="ARBA" id="ARBA00001946"/>
    </source>
</evidence>
<evidence type="ECO:0000256" key="6">
    <source>
        <dbReference type="ARBA" id="ARBA00022759"/>
    </source>
</evidence>
<dbReference type="GO" id="GO:0004523">
    <property type="term" value="F:RNA-DNA hybrid ribonuclease activity"/>
    <property type="evidence" value="ECO:0007669"/>
    <property type="project" value="UniProtKB-EC"/>
</dbReference>
<dbReference type="SUPFAM" id="SSF55658">
    <property type="entry name" value="L9 N-domain-like"/>
    <property type="match status" value="2"/>
</dbReference>
<dbReference type="GeneID" id="37196740"/>
<evidence type="ECO:0000256" key="3">
    <source>
        <dbReference type="ARBA" id="ARBA00012180"/>
    </source>
</evidence>
<evidence type="ECO:0000256" key="8">
    <source>
        <dbReference type="ARBA" id="ARBA00022842"/>
    </source>
</evidence>
<dbReference type="Pfam" id="PF01693">
    <property type="entry name" value="Cauli_VI"/>
    <property type="match status" value="2"/>
</dbReference>
<evidence type="ECO:0000256" key="5">
    <source>
        <dbReference type="ARBA" id="ARBA00022723"/>
    </source>
</evidence>
<keyword evidence="8" id="KW-0460">Magnesium</keyword>
<dbReference type="EC" id="3.1.26.4" evidence="3"/>
<keyword evidence="6" id="KW-0255">Endonuclease</keyword>
<evidence type="ECO:0000256" key="7">
    <source>
        <dbReference type="ARBA" id="ARBA00022801"/>
    </source>
</evidence>
<organism evidence="10 11">
    <name type="scientific">Aspergillus homomorphus (strain CBS 101889)</name>
    <dbReference type="NCBI Taxonomy" id="1450537"/>
    <lineage>
        <taxon>Eukaryota</taxon>
        <taxon>Fungi</taxon>
        <taxon>Dikarya</taxon>
        <taxon>Ascomycota</taxon>
        <taxon>Pezizomycotina</taxon>
        <taxon>Eurotiomycetes</taxon>
        <taxon>Eurotiomycetidae</taxon>
        <taxon>Eurotiales</taxon>
        <taxon>Aspergillaceae</taxon>
        <taxon>Aspergillus</taxon>
        <taxon>Aspergillus subgen. Circumdati</taxon>
    </lineage>
</organism>
<evidence type="ECO:0000256" key="2">
    <source>
        <dbReference type="ARBA" id="ARBA00005300"/>
    </source>
</evidence>
<proteinExistence type="inferred from homology"/>
<keyword evidence="7" id="KW-0378">Hydrolase</keyword>
<dbReference type="InterPro" id="IPR037056">
    <property type="entry name" value="RNase_H1_N_sf"/>
</dbReference>
<dbReference type="InterPro" id="IPR011320">
    <property type="entry name" value="RNase_H1_N"/>
</dbReference>
<evidence type="ECO:0000259" key="9">
    <source>
        <dbReference type="Pfam" id="PF01693"/>
    </source>
</evidence>
<dbReference type="GO" id="GO:0046872">
    <property type="term" value="F:metal ion binding"/>
    <property type="evidence" value="ECO:0007669"/>
    <property type="project" value="UniProtKB-KW"/>
</dbReference>
<evidence type="ECO:0000313" key="10">
    <source>
        <dbReference type="EMBL" id="RAL15895.1"/>
    </source>
</evidence>
<dbReference type="EMBL" id="KZ824270">
    <property type="protein sequence ID" value="RAL15895.1"/>
    <property type="molecule type" value="Genomic_DNA"/>
</dbReference>